<keyword evidence="1" id="KW-0732">Signal</keyword>
<accession>T1DQ34</accession>
<name>T1DQ34_ANOAQ</name>
<protein>
    <submittedName>
        <fullName evidence="2">Putative secreted protein</fullName>
    </submittedName>
</protein>
<reference evidence="2" key="1">
    <citation type="submission" date="2013-07" db="EMBL/GenBank/DDBJ databases">
        <title>Transcriptome sequencing and developmental regulation of gene expression in Anopheles aquasalis.</title>
        <authorList>
            <consortium name="Brazilian Malaria Network (MCT/CNPq/MS/SCTIE/DECIT/PRONEX 555648/2009-5) and Research Network on Bioactive Molecules from Arthropod Vectors (NAP-MOBIARVE"/>
            <consortium name="University of Sao Paulo)"/>
            <person name="Marinotti O."/>
            <person name="Ribeiro J.M.C."/>
            <person name="Costa-da-Silva A.L."/>
            <person name="Silva M.C.P."/>
            <person name="Lopes A.R."/>
            <person name="Barros M.S."/>
            <person name="Sa-Nunes A."/>
            <person name="Konjin B.B."/>
            <person name="Carvalho E."/>
            <person name="Suesdek L."/>
            <person name="Silva-Neto M.A.C."/>
            <person name="Capurro M.L."/>
        </authorList>
    </citation>
    <scope>NUCLEOTIDE SEQUENCE</scope>
    <source>
        <tissue evidence="2">Whole body</tissue>
    </source>
</reference>
<feature type="non-terminal residue" evidence="2">
    <location>
        <position position="1"/>
    </location>
</feature>
<dbReference type="AlphaFoldDB" id="T1DQ34"/>
<dbReference type="EMBL" id="GAMD01001420">
    <property type="protein sequence ID" value="JAB00171.1"/>
    <property type="molecule type" value="mRNA"/>
</dbReference>
<feature type="signal peptide" evidence="1">
    <location>
        <begin position="1"/>
        <end position="34"/>
    </location>
</feature>
<evidence type="ECO:0000256" key="1">
    <source>
        <dbReference type="SAM" id="SignalP"/>
    </source>
</evidence>
<sequence>RTVTLAGSPPRGSRCAVFLLACLLFFFDVNVLRGEHEHEFHERGRERRSEHFKRGLMIGVVGARARDVGKGVNISTTQQFQRKSFTLLPVDTTSRSSGGHLAGTTLAINQSDDPCPSSRCGSLLWSRNSSW</sequence>
<feature type="chain" id="PRO_5004574912" evidence="1">
    <location>
        <begin position="35"/>
        <end position="131"/>
    </location>
</feature>
<proteinExistence type="evidence at transcript level"/>
<organism evidence="2">
    <name type="scientific">Anopheles aquasalis</name>
    <name type="common">Malaria mosquito</name>
    <dbReference type="NCBI Taxonomy" id="42839"/>
    <lineage>
        <taxon>Eukaryota</taxon>
        <taxon>Metazoa</taxon>
        <taxon>Ecdysozoa</taxon>
        <taxon>Arthropoda</taxon>
        <taxon>Hexapoda</taxon>
        <taxon>Insecta</taxon>
        <taxon>Pterygota</taxon>
        <taxon>Neoptera</taxon>
        <taxon>Endopterygota</taxon>
        <taxon>Diptera</taxon>
        <taxon>Nematocera</taxon>
        <taxon>Culicoidea</taxon>
        <taxon>Culicidae</taxon>
        <taxon>Anophelinae</taxon>
        <taxon>Anopheles</taxon>
    </lineage>
</organism>
<evidence type="ECO:0000313" key="2">
    <source>
        <dbReference type="EMBL" id="JAB00171.1"/>
    </source>
</evidence>